<comment type="caution">
    <text evidence="4">The sequence shown here is derived from an EMBL/GenBank/DDBJ whole genome shotgun (WGS) entry which is preliminary data.</text>
</comment>
<evidence type="ECO:0000313" key="5">
    <source>
        <dbReference type="Proteomes" id="UP000034108"/>
    </source>
</evidence>
<feature type="region of interest" description="Disordered" evidence="1">
    <location>
        <begin position="1298"/>
        <end position="1327"/>
    </location>
</feature>
<organism evidence="4 5">
    <name type="scientific">Candidatus Magasanikbacteria bacterium GW2011_GWC2_41_17</name>
    <dbReference type="NCBI Taxonomy" id="1619048"/>
    <lineage>
        <taxon>Bacteria</taxon>
        <taxon>Candidatus Magasanikiibacteriota</taxon>
    </lineage>
</organism>
<keyword evidence="2" id="KW-0812">Transmembrane</keyword>
<name>A0A0G0VJV5_9BACT</name>
<dbReference type="EMBL" id="LCAV01000002">
    <property type="protein sequence ID" value="KKR99891.1"/>
    <property type="molecule type" value="Genomic_DNA"/>
</dbReference>
<evidence type="ECO:0000256" key="1">
    <source>
        <dbReference type="SAM" id="MobiDB-lite"/>
    </source>
</evidence>
<evidence type="ECO:0000256" key="2">
    <source>
        <dbReference type="SAM" id="Phobius"/>
    </source>
</evidence>
<reference evidence="4 5" key="1">
    <citation type="journal article" date="2015" name="Nature">
        <title>rRNA introns, odd ribosomes, and small enigmatic genomes across a large radiation of phyla.</title>
        <authorList>
            <person name="Brown C.T."/>
            <person name="Hug L.A."/>
            <person name="Thomas B.C."/>
            <person name="Sharon I."/>
            <person name="Castelle C.J."/>
            <person name="Singh A."/>
            <person name="Wilkins M.J."/>
            <person name="Williams K.H."/>
            <person name="Banfield J.F."/>
        </authorList>
    </citation>
    <scope>NUCLEOTIDE SEQUENCE [LARGE SCALE GENOMIC DNA]</scope>
</reference>
<feature type="transmembrane region" description="Helical" evidence="2">
    <location>
        <begin position="1177"/>
        <end position="1210"/>
    </location>
</feature>
<dbReference type="InterPro" id="IPR003961">
    <property type="entry name" value="FN3_dom"/>
</dbReference>
<dbReference type="InterPro" id="IPR036116">
    <property type="entry name" value="FN3_sf"/>
</dbReference>
<dbReference type="Pfam" id="PF00041">
    <property type="entry name" value="fn3"/>
    <property type="match status" value="1"/>
</dbReference>
<accession>A0A0G0VJV5</accession>
<dbReference type="SUPFAM" id="SSF49265">
    <property type="entry name" value="Fibronectin type III"/>
    <property type="match status" value="1"/>
</dbReference>
<proteinExistence type="predicted"/>
<feature type="transmembrane region" description="Helical" evidence="2">
    <location>
        <begin position="306"/>
        <end position="325"/>
    </location>
</feature>
<dbReference type="STRING" id="1619048.UU49_C0002G0005"/>
<dbReference type="SUPFAM" id="SSF49464">
    <property type="entry name" value="Carboxypeptidase regulatory domain-like"/>
    <property type="match status" value="1"/>
</dbReference>
<evidence type="ECO:0000313" key="4">
    <source>
        <dbReference type="EMBL" id="KKR99891.1"/>
    </source>
</evidence>
<feature type="compositionally biased region" description="Basic and acidic residues" evidence="1">
    <location>
        <begin position="1315"/>
        <end position="1327"/>
    </location>
</feature>
<dbReference type="SMART" id="SM00060">
    <property type="entry name" value="FN3"/>
    <property type="match status" value="2"/>
</dbReference>
<dbReference type="PROSITE" id="PS50853">
    <property type="entry name" value="FN3"/>
    <property type="match status" value="1"/>
</dbReference>
<dbReference type="Gene3D" id="2.60.40.10">
    <property type="entry name" value="Immunoglobulins"/>
    <property type="match status" value="3"/>
</dbReference>
<sequence length="1327" mass="143272">MRGIIIGSILKHVRWSWIPAFAGMTLFFLFSSAVPANALSLSPALVEVNAEPGETLIQKMRLFNETNQTITVYPGLENFQPQKDSSQPKFLGDSDPFGAARWIEMSVKQVTLKSGEAKDILLRIKVSALAEPGGHYAALFWSNQPGKNLGIGSASRVASLFLFKVKGTIKEDARIVSFAKKENDWPLEFSLRLENLGSMHFVPHGSIEIVNWRDKKIDEIIINSLGQSILPQSQRQFDASLAADKLSSGLYSARVKLFYGESSQELNSKINFWIMPSALGSKLLGLIVIIILIWIGVKIAKRKSRVFILFILFSLLLASQVLAISSSTSGTTTVSGTYTKSGGGCTGCGGGGTGDTGDTGGDTTAPSAVTNLLVDAMTDTTATLTWTAPGDDNNSGTASQYDIRYSLATITADNWADATSISNEPTVQVSGSSQSVIISNLTPNILYYFAIKTADEKPNWSNLSNVASASTLPASQQPADTTPPEITQIIVRPGIFYATISWITNESADSQVFYGLINQLGSSKTSADFVTDHAITLSGLIPNTTYYFKIISSDATGNQSIGLYNGAEIGTFKTEADTTAPANVSNFKATGGDKKNYLIWHNPSDSDFQGVLLVRNSSNYPTNTEDGDGVFLIKGIKNTDISYTDSKNLVNGQTYYYTAFAMDLYENTASGAMAQATPVVGSQPPASGGVPQCSDSADNDGDGYKDYPSDLGCFDPSDNDETESSGESAPVGPGGEPFTSGSGGAGASIIELQLSDFVFSVAKGKIIVPNNFNISALAGSGLQVSLSQIKSSKMIDSIIVNVAGGSYLFSLQNGQWQTEISAPASAGIYQAVFLVNFSDQTKNIVSWQMESKTYGQIYEKVNGQKKALSVVTILLWQNGALWPANDFWQSNPQVTGADGLFGFLVPAGNYLLQIEKDGYSTEKINLMSDDVIIHPSVELLFVPPLLKDVIDLSAPVSENLQNIAKNLGEKAQFIGKKIGKEVGQSAQKALGEAEKIITNPENQKIAEQVAAPVAAGAAAAAATASVGWVSLLNYLRFLFTQPALLFKRRKRKNWGVIYNSLTKLPLGLMTVRLIDVVSGRIVQSRVTDGEGRYAFFPAVGSYKLEISTDQFDFPSQFFGGLHEDGQFVDLYHGEIIEVKEKGATITANIPLDPVGAERPVGHLIWQLAWRHVQNILSIVSILVAVGFAVWVPGIITGGLLAVQIAFYALFRHLAIPPKLKNWGIIYDEYTRSPLTQAIARIFDKQYNKLLETQITDKSGRYAFLVGRNEYYVTYEKGGYEKKQSMSIDLKNSSEPVASVGVDTGLKPTGLELESSGDKNDITRENNL</sequence>
<dbReference type="InterPro" id="IPR008969">
    <property type="entry name" value="CarboxyPept-like_regulatory"/>
</dbReference>
<feature type="region of interest" description="Disordered" evidence="1">
    <location>
        <begin position="680"/>
        <end position="740"/>
    </location>
</feature>
<feature type="domain" description="Fibronectin type-III" evidence="3">
    <location>
        <begin position="365"/>
        <end position="474"/>
    </location>
</feature>
<dbReference type="Proteomes" id="UP000034108">
    <property type="component" value="Unassembled WGS sequence"/>
</dbReference>
<feature type="transmembrane region" description="Helical" evidence="2">
    <location>
        <begin position="272"/>
        <end position="294"/>
    </location>
</feature>
<dbReference type="Gene3D" id="2.60.40.1120">
    <property type="entry name" value="Carboxypeptidase-like, regulatory domain"/>
    <property type="match status" value="1"/>
</dbReference>
<dbReference type="InterPro" id="IPR013783">
    <property type="entry name" value="Ig-like_fold"/>
</dbReference>
<dbReference type="PATRIC" id="fig|1619048.3.peg.65"/>
<keyword evidence="2" id="KW-1133">Transmembrane helix</keyword>
<protein>
    <submittedName>
        <fullName evidence="4">Fibronectin type III domain-containing protein</fullName>
    </submittedName>
</protein>
<evidence type="ECO:0000259" key="3">
    <source>
        <dbReference type="PROSITE" id="PS50853"/>
    </source>
</evidence>
<gene>
    <name evidence="4" type="ORF">UU49_C0002G0005</name>
</gene>
<keyword evidence="2" id="KW-0472">Membrane</keyword>